<dbReference type="PANTHER" id="PTHR45527">
    <property type="entry name" value="NONRIBOSOMAL PEPTIDE SYNTHETASE"/>
    <property type="match status" value="1"/>
</dbReference>
<proteinExistence type="predicted"/>
<gene>
    <name evidence="2" type="ORF">C4B68_01295</name>
</gene>
<evidence type="ECO:0000259" key="1">
    <source>
        <dbReference type="Pfam" id="PF00501"/>
    </source>
</evidence>
<dbReference type="Proteomes" id="UP000238413">
    <property type="component" value="Chromosome"/>
</dbReference>
<dbReference type="EMBL" id="CP026652">
    <property type="protein sequence ID" value="AVH54683.1"/>
    <property type="molecule type" value="Genomic_DNA"/>
</dbReference>
<protein>
    <recommendedName>
        <fullName evidence="1">AMP-dependent synthetase/ligase domain-containing protein</fullName>
    </recommendedName>
</protein>
<reference evidence="2 3" key="1">
    <citation type="submission" date="2018-02" db="EMBL/GenBank/DDBJ databases">
        <title>Complete genome sequence of Streptomyces dengpaensis, the producer of angucyclines.</title>
        <authorList>
            <person name="Yumei L."/>
        </authorList>
    </citation>
    <scope>NUCLEOTIDE SEQUENCE [LARGE SCALE GENOMIC DNA]</scope>
    <source>
        <strain evidence="2 3">XZHG99</strain>
    </source>
</reference>
<dbReference type="RefSeq" id="WP_099505092.1">
    <property type="nucleotide sequence ID" value="NZ_CP026652.1"/>
</dbReference>
<keyword evidence="3" id="KW-1185">Reference proteome</keyword>
<dbReference type="PANTHER" id="PTHR45527:SF1">
    <property type="entry name" value="FATTY ACID SYNTHASE"/>
    <property type="match status" value="1"/>
</dbReference>
<evidence type="ECO:0000313" key="3">
    <source>
        <dbReference type="Proteomes" id="UP000238413"/>
    </source>
</evidence>
<accession>A0ABN5HVW3</accession>
<dbReference type="InterPro" id="IPR042099">
    <property type="entry name" value="ANL_N_sf"/>
</dbReference>
<dbReference type="Gene3D" id="3.40.50.12780">
    <property type="entry name" value="N-terminal domain of ligase-like"/>
    <property type="match status" value="1"/>
</dbReference>
<sequence>MPELMSRTAVPRRVTAPHALASFAAVVHRHTGQDDVTIDCHVSGDGTAGTGVVTVELGDDPSFSVLVDRATAARDELPEASSAGAEEQEDVPETDYTFAYEADSLTLLAHGARAPGLEAAARTASLCGTHDPARRAVSALDPATEAESRGLRVLGHGDRTPPPPRCVHELVAERAAATPEAPAVSRAGRVLTYGELDARAEQPAVRLRAAGLGTHRVAAVLQRRSPELVVTLLSILGTGGAYLVLDPKDPAERQARLVRDAGAVLLIAEDGLGDRAPADLGGERVPSLIDLTLGILREDIEANKRYHLPDPPRLPVAITAIGWSRDFEVPYRSMGGRADCGTTDFEVLEDEQYTFTEAHAALLGVFSAGLLPTAAEHLR</sequence>
<dbReference type="SUPFAM" id="SSF56801">
    <property type="entry name" value="Acetyl-CoA synthetase-like"/>
    <property type="match status" value="1"/>
</dbReference>
<feature type="domain" description="AMP-dependent synthetase/ligase" evidence="1">
    <location>
        <begin position="172"/>
        <end position="270"/>
    </location>
</feature>
<dbReference type="Pfam" id="PF00501">
    <property type="entry name" value="AMP-binding"/>
    <property type="match status" value="1"/>
</dbReference>
<dbReference type="InterPro" id="IPR000873">
    <property type="entry name" value="AMP-dep_synth/lig_dom"/>
</dbReference>
<organism evidence="2 3">
    <name type="scientific">Streptomyces dengpaensis</name>
    <dbReference type="NCBI Taxonomy" id="2049881"/>
    <lineage>
        <taxon>Bacteria</taxon>
        <taxon>Bacillati</taxon>
        <taxon>Actinomycetota</taxon>
        <taxon>Actinomycetes</taxon>
        <taxon>Kitasatosporales</taxon>
        <taxon>Streptomycetaceae</taxon>
        <taxon>Streptomyces</taxon>
    </lineage>
</organism>
<evidence type="ECO:0000313" key="2">
    <source>
        <dbReference type="EMBL" id="AVH54683.1"/>
    </source>
</evidence>
<name>A0ABN5HVW3_9ACTN</name>